<feature type="region of interest" description="Disordered" evidence="1">
    <location>
        <begin position="1"/>
        <end position="21"/>
    </location>
</feature>
<dbReference type="OrthoDB" id="271172at2759"/>
<evidence type="ECO:0000313" key="3">
    <source>
        <dbReference type="EMBL" id="CUG89242.1"/>
    </source>
</evidence>
<protein>
    <submittedName>
        <fullName evidence="3">Transmembrane protein, putative</fullName>
    </submittedName>
</protein>
<accession>A0A0S4JCG9</accession>
<evidence type="ECO:0000256" key="1">
    <source>
        <dbReference type="SAM" id="MobiDB-lite"/>
    </source>
</evidence>
<keyword evidence="4" id="KW-1185">Reference proteome</keyword>
<feature type="transmembrane region" description="Helical" evidence="2">
    <location>
        <begin position="188"/>
        <end position="207"/>
    </location>
</feature>
<keyword evidence="2" id="KW-0472">Membrane</keyword>
<dbReference type="OMA" id="LEDYPWI"/>
<feature type="transmembrane region" description="Helical" evidence="2">
    <location>
        <begin position="70"/>
        <end position="88"/>
    </location>
</feature>
<keyword evidence="2" id="KW-1133">Transmembrane helix</keyword>
<name>A0A0S4JCG9_BODSA</name>
<dbReference type="AlphaFoldDB" id="A0A0S4JCG9"/>
<dbReference type="VEuPathDB" id="TriTrypDB:BSAL_20050"/>
<keyword evidence="2 3" id="KW-0812">Transmembrane</keyword>
<reference evidence="4" key="1">
    <citation type="submission" date="2015-09" db="EMBL/GenBank/DDBJ databases">
        <authorList>
            <consortium name="Pathogen Informatics"/>
        </authorList>
    </citation>
    <scope>NUCLEOTIDE SEQUENCE [LARGE SCALE GENOMIC DNA]</scope>
    <source>
        <strain evidence="4">Lake Konstanz</strain>
    </source>
</reference>
<evidence type="ECO:0000256" key="2">
    <source>
        <dbReference type="SAM" id="Phobius"/>
    </source>
</evidence>
<evidence type="ECO:0000313" key="4">
    <source>
        <dbReference type="Proteomes" id="UP000051952"/>
    </source>
</evidence>
<dbReference type="EMBL" id="CYKH01001716">
    <property type="protein sequence ID" value="CUG89242.1"/>
    <property type="molecule type" value="Genomic_DNA"/>
</dbReference>
<sequence length="217" mass="24627">MGNKPSTPPPPPPAPEPEPSPPQELAWYNPGGYSILFHKVKLEDYPWIKNTPMLTEYPGLALWELSMFRAVRYSCFVGFAVSPIAWYIQRKRLPFADRPLYKMHHVFFPSAGYSTFFGFAAGTVESMWTCYQEFGGPRPVWQQEKKLVKAAVIARMDKDNDRWCRTAGRLGFCGLTTTFFFWKSGGPFFRAAMGFGTGVTIASIASVTRLDRQVQLF</sequence>
<organism evidence="3 4">
    <name type="scientific">Bodo saltans</name>
    <name type="common">Flagellated protozoan</name>
    <dbReference type="NCBI Taxonomy" id="75058"/>
    <lineage>
        <taxon>Eukaryota</taxon>
        <taxon>Discoba</taxon>
        <taxon>Euglenozoa</taxon>
        <taxon>Kinetoplastea</taxon>
        <taxon>Metakinetoplastina</taxon>
        <taxon>Eubodonida</taxon>
        <taxon>Bodonidae</taxon>
        <taxon>Bodo</taxon>
    </lineage>
</organism>
<proteinExistence type="predicted"/>
<dbReference type="Proteomes" id="UP000051952">
    <property type="component" value="Unassembled WGS sequence"/>
</dbReference>
<gene>
    <name evidence="3" type="ORF">BSAL_20050</name>
</gene>